<protein>
    <submittedName>
        <fullName evidence="2">Peptidase M15A, C-terminal</fullName>
    </submittedName>
</protein>
<feature type="domain" description="Peptidase M15A C-terminal" evidence="1">
    <location>
        <begin position="6"/>
        <end position="127"/>
    </location>
</feature>
<dbReference type="Pfam" id="PF08291">
    <property type="entry name" value="Peptidase_M15_3"/>
    <property type="match status" value="1"/>
</dbReference>
<organism evidence="2">
    <name type="scientific">uncultured Caudovirales phage</name>
    <dbReference type="NCBI Taxonomy" id="2100421"/>
    <lineage>
        <taxon>Viruses</taxon>
        <taxon>Duplodnaviria</taxon>
        <taxon>Heunggongvirae</taxon>
        <taxon>Uroviricota</taxon>
        <taxon>Caudoviricetes</taxon>
        <taxon>Peduoviridae</taxon>
        <taxon>Maltschvirus</taxon>
        <taxon>Maltschvirus maltsch</taxon>
    </lineage>
</organism>
<dbReference type="SUPFAM" id="SSF55166">
    <property type="entry name" value="Hedgehog/DD-peptidase"/>
    <property type="match status" value="1"/>
</dbReference>
<reference evidence="2" key="1">
    <citation type="submission" date="2020-04" db="EMBL/GenBank/DDBJ databases">
        <authorList>
            <person name="Chiriac C."/>
            <person name="Salcher M."/>
            <person name="Ghai R."/>
            <person name="Kavagutti S V."/>
        </authorList>
    </citation>
    <scope>NUCLEOTIDE SEQUENCE</scope>
</reference>
<dbReference type="InterPro" id="IPR009045">
    <property type="entry name" value="Zn_M74/Hedgehog-like"/>
</dbReference>
<dbReference type="EMBL" id="LR796433">
    <property type="protein sequence ID" value="CAB4144374.1"/>
    <property type="molecule type" value="Genomic_DNA"/>
</dbReference>
<gene>
    <name evidence="2" type="ORF">UFOVP463_36</name>
</gene>
<evidence type="ECO:0000259" key="1">
    <source>
        <dbReference type="Pfam" id="PF08291"/>
    </source>
</evidence>
<evidence type="ECO:0000313" key="2">
    <source>
        <dbReference type="EMBL" id="CAB4144374.1"/>
    </source>
</evidence>
<name>A0A6J5MCT0_9CAUD</name>
<proteinExistence type="predicted"/>
<sequence>MKLSEHLELAELIRSESAKRQGISNMPTPEHIENFKLLAEKVFEPIRVNFRCPIHISSGYRSKELNKCIGGSATSQHCTGEAIDIDMDGSLQGITNKMVFDYIKESLEFDQLIWEFGSDSNPDWVHVSYESTGTQRKQILKAKKVNGKTVYEPYK</sequence>
<accession>A0A6J5MCT0</accession>
<dbReference type="Gene3D" id="3.30.1380.10">
    <property type="match status" value="1"/>
</dbReference>
<dbReference type="InterPro" id="IPR013230">
    <property type="entry name" value="Peptidase_M15A_C"/>
</dbReference>